<dbReference type="InterPro" id="IPR050951">
    <property type="entry name" value="Retrovirus_Pol_polyprotein"/>
</dbReference>
<dbReference type="GO" id="GO:0003676">
    <property type="term" value="F:nucleic acid binding"/>
    <property type="evidence" value="ECO:0007669"/>
    <property type="project" value="InterPro"/>
</dbReference>
<dbReference type="EMBL" id="JWZT01003221">
    <property type="protein sequence ID" value="KII67360.1"/>
    <property type="molecule type" value="Genomic_DNA"/>
</dbReference>
<dbReference type="AlphaFoldDB" id="A0A0C2MT14"/>
<comment type="caution">
    <text evidence="2">The sequence shown here is derived from an EMBL/GenBank/DDBJ whole genome shotgun (WGS) entry which is preliminary data.</text>
</comment>
<gene>
    <name evidence="2" type="ORF">RF11_07670</name>
</gene>
<keyword evidence="3" id="KW-1185">Reference proteome</keyword>
<organism evidence="2 3">
    <name type="scientific">Thelohanellus kitauei</name>
    <name type="common">Myxosporean</name>
    <dbReference type="NCBI Taxonomy" id="669202"/>
    <lineage>
        <taxon>Eukaryota</taxon>
        <taxon>Metazoa</taxon>
        <taxon>Cnidaria</taxon>
        <taxon>Myxozoa</taxon>
        <taxon>Myxosporea</taxon>
        <taxon>Bivalvulida</taxon>
        <taxon>Platysporina</taxon>
        <taxon>Myxobolidae</taxon>
        <taxon>Thelohanellus</taxon>
    </lineage>
</organism>
<dbReference type="GO" id="GO:0015074">
    <property type="term" value="P:DNA integration"/>
    <property type="evidence" value="ECO:0007669"/>
    <property type="project" value="InterPro"/>
</dbReference>
<sequence length="275" mass="31993">MGPLPLTLNGNRYIIEFINIFTIWVEAIPKPDQSAATASCALIDCVVSRSGIPGQIHSDQGRQFESELFKEKCQVLGITKSRRTHYHPAANGNVERGNRTFKEMLRHHVYEYLDYRKYLIIVIFSIWQSKHASKRFSPADMTLGRKHKTPANLEFSAINLCSEDGSLITERMQNDNLITTFYSILTKAEQNIKLAENSYKNNHDTQMNERQFLPCDQVMKKFWLKTCLSRYLIGSRTVLENRHPVYKISDNKNLSKHYLIYHDYLYPSMNVSFTR</sequence>
<evidence type="ECO:0000313" key="2">
    <source>
        <dbReference type="EMBL" id="KII67360.1"/>
    </source>
</evidence>
<dbReference type="OrthoDB" id="775972at2759"/>
<name>A0A0C2MT14_THEKT</name>
<reference evidence="2 3" key="1">
    <citation type="journal article" date="2014" name="Genome Biol. Evol.">
        <title>The genome of the myxosporean Thelohanellus kitauei shows adaptations to nutrient acquisition within its fish host.</title>
        <authorList>
            <person name="Yang Y."/>
            <person name="Xiong J."/>
            <person name="Zhou Z."/>
            <person name="Huo F."/>
            <person name="Miao W."/>
            <person name="Ran C."/>
            <person name="Liu Y."/>
            <person name="Zhang J."/>
            <person name="Feng J."/>
            <person name="Wang M."/>
            <person name="Wang M."/>
            <person name="Wang L."/>
            <person name="Yao B."/>
        </authorList>
    </citation>
    <scope>NUCLEOTIDE SEQUENCE [LARGE SCALE GENOMIC DNA]</scope>
    <source>
        <strain evidence="2">Wuqing</strain>
    </source>
</reference>
<dbReference type="Proteomes" id="UP000031668">
    <property type="component" value="Unassembled WGS sequence"/>
</dbReference>
<evidence type="ECO:0000313" key="3">
    <source>
        <dbReference type="Proteomes" id="UP000031668"/>
    </source>
</evidence>
<dbReference type="Pfam" id="PF00665">
    <property type="entry name" value="rve"/>
    <property type="match status" value="1"/>
</dbReference>
<dbReference type="SUPFAM" id="SSF53098">
    <property type="entry name" value="Ribonuclease H-like"/>
    <property type="match status" value="1"/>
</dbReference>
<feature type="domain" description="Integrase catalytic" evidence="1">
    <location>
        <begin position="1"/>
        <end position="146"/>
    </location>
</feature>
<dbReference type="PROSITE" id="PS50994">
    <property type="entry name" value="INTEGRASE"/>
    <property type="match status" value="1"/>
</dbReference>
<proteinExistence type="predicted"/>
<accession>A0A0C2MT14</accession>
<dbReference type="PANTHER" id="PTHR37984:SF15">
    <property type="entry name" value="INTEGRASE CATALYTIC DOMAIN-CONTAINING PROTEIN"/>
    <property type="match status" value="1"/>
</dbReference>
<dbReference type="PANTHER" id="PTHR37984">
    <property type="entry name" value="PROTEIN CBG26694"/>
    <property type="match status" value="1"/>
</dbReference>
<dbReference type="InterPro" id="IPR012337">
    <property type="entry name" value="RNaseH-like_sf"/>
</dbReference>
<dbReference type="InterPro" id="IPR036397">
    <property type="entry name" value="RNaseH_sf"/>
</dbReference>
<dbReference type="InterPro" id="IPR001584">
    <property type="entry name" value="Integrase_cat-core"/>
</dbReference>
<dbReference type="Gene3D" id="3.30.420.10">
    <property type="entry name" value="Ribonuclease H-like superfamily/Ribonuclease H"/>
    <property type="match status" value="1"/>
</dbReference>
<protein>
    <submittedName>
        <fullName evidence="2">Pro-Pol polyprotein</fullName>
    </submittedName>
</protein>
<evidence type="ECO:0000259" key="1">
    <source>
        <dbReference type="PROSITE" id="PS50994"/>
    </source>
</evidence>